<evidence type="ECO:0000313" key="2">
    <source>
        <dbReference type="EMBL" id="PLR32616.1"/>
    </source>
</evidence>
<sequence>MEQHTDSIAPVERQFQAYNQHDLPAFLANFSDDFVSYRMPSPQPVLQGKAALADFYAAHRFNNPALRAELLSRTVVGNTVFDHERIYGLGAEPVTNMAVFQVEGGLITTAWFWFA</sequence>
<dbReference type="InterPro" id="IPR008317">
    <property type="entry name" value="UCP030561"/>
</dbReference>
<accession>A0A2N5DYG3</accession>
<proteinExistence type="predicted"/>
<dbReference type="Proteomes" id="UP000234240">
    <property type="component" value="Unassembled WGS sequence"/>
</dbReference>
<dbReference type="Gene3D" id="3.10.450.50">
    <property type="match status" value="1"/>
</dbReference>
<organism evidence="2 3">
    <name type="scientific">Chimaeribacter californicus</name>
    <dbReference type="NCBI Taxonomy" id="2060067"/>
    <lineage>
        <taxon>Bacteria</taxon>
        <taxon>Pseudomonadati</taxon>
        <taxon>Pseudomonadota</taxon>
        <taxon>Gammaproteobacteria</taxon>
        <taxon>Enterobacterales</taxon>
        <taxon>Yersiniaceae</taxon>
        <taxon>Chimaeribacter</taxon>
    </lineage>
</organism>
<dbReference type="InterPro" id="IPR037401">
    <property type="entry name" value="SnoaL-like"/>
</dbReference>
<dbReference type="SUPFAM" id="SSF54427">
    <property type="entry name" value="NTF2-like"/>
    <property type="match status" value="1"/>
</dbReference>
<name>A0A2N5DYG3_9GAMM</name>
<dbReference type="EMBL" id="PJZF01000020">
    <property type="protein sequence ID" value="PLR32616.1"/>
    <property type="molecule type" value="Genomic_DNA"/>
</dbReference>
<dbReference type="RefSeq" id="WP_101817877.1">
    <property type="nucleotide sequence ID" value="NZ_PJZF01000020.1"/>
</dbReference>
<feature type="domain" description="SnoaL-like" evidence="1">
    <location>
        <begin position="11"/>
        <end position="108"/>
    </location>
</feature>
<keyword evidence="3" id="KW-1185">Reference proteome</keyword>
<dbReference type="PIRSF" id="PIRSF030561">
    <property type="entry name" value="UCP030561"/>
    <property type="match status" value="1"/>
</dbReference>
<dbReference type="OrthoDB" id="9799296at2"/>
<reference evidence="2 3" key="1">
    <citation type="submission" date="2017-12" db="EMBL/GenBank/DDBJ databases">
        <title>Characterization of six clinical isolates of Enterochimera gen. nov., a novel genus of the Yersiniaciae family and the three species Enterochimera arupensis sp. nov., Enterochimera coloradensis sp. nov, and Enterochimera californica sp. nov.</title>
        <authorList>
            <person name="Rossi A."/>
            <person name="Fisher M."/>
        </authorList>
    </citation>
    <scope>NUCLEOTIDE SEQUENCE [LARGE SCALE GENOMIC DNA]</scope>
    <source>
        <strain evidence="3">2015-Iso6</strain>
    </source>
</reference>
<keyword evidence="2" id="KW-0413">Isomerase</keyword>
<gene>
    <name evidence="2" type="ORF">CYR55_18760</name>
</gene>
<evidence type="ECO:0000259" key="1">
    <source>
        <dbReference type="Pfam" id="PF12680"/>
    </source>
</evidence>
<dbReference type="Pfam" id="PF12680">
    <property type="entry name" value="SnoaL_2"/>
    <property type="match status" value="1"/>
</dbReference>
<dbReference type="AlphaFoldDB" id="A0A2N5DYG3"/>
<dbReference type="GO" id="GO:0016853">
    <property type="term" value="F:isomerase activity"/>
    <property type="evidence" value="ECO:0007669"/>
    <property type="project" value="UniProtKB-KW"/>
</dbReference>
<dbReference type="InterPro" id="IPR032710">
    <property type="entry name" value="NTF2-like_dom_sf"/>
</dbReference>
<comment type="caution">
    <text evidence="2">The sequence shown here is derived from an EMBL/GenBank/DDBJ whole genome shotgun (WGS) entry which is preliminary data.</text>
</comment>
<evidence type="ECO:0000313" key="3">
    <source>
        <dbReference type="Proteomes" id="UP000234240"/>
    </source>
</evidence>
<protein>
    <submittedName>
        <fullName evidence="2">Steroid delta-isomerase</fullName>
    </submittedName>
</protein>